<accession>A0A8H7PZR2</accession>
<organism evidence="3 4">
    <name type="scientific">Mortierella isabellina</name>
    <name type="common">Filamentous fungus</name>
    <name type="synonym">Umbelopsis isabellina</name>
    <dbReference type="NCBI Taxonomy" id="91625"/>
    <lineage>
        <taxon>Eukaryota</taxon>
        <taxon>Fungi</taxon>
        <taxon>Fungi incertae sedis</taxon>
        <taxon>Mucoromycota</taxon>
        <taxon>Mucoromycotina</taxon>
        <taxon>Umbelopsidomycetes</taxon>
        <taxon>Umbelopsidales</taxon>
        <taxon>Umbelopsidaceae</taxon>
        <taxon>Umbelopsis</taxon>
    </lineage>
</organism>
<dbReference type="AlphaFoldDB" id="A0A8H7PZR2"/>
<dbReference type="Pfam" id="PF21294">
    <property type="entry name" value="Polysacc_lyase_14"/>
    <property type="match status" value="1"/>
</dbReference>
<evidence type="ECO:0000313" key="3">
    <source>
        <dbReference type="EMBL" id="KAG2183131.1"/>
    </source>
</evidence>
<dbReference type="InterPro" id="IPR048958">
    <property type="entry name" value="Polysacc_lyase_14"/>
</dbReference>
<evidence type="ECO:0000313" key="4">
    <source>
        <dbReference type="Proteomes" id="UP000654370"/>
    </source>
</evidence>
<keyword evidence="1" id="KW-0732">Signal</keyword>
<feature type="signal peptide" evidence="1">
    <location>
        <begin position="1"/>
        <end position="19"/>
    </location>
</feature>
<dbReference type="Proteomes" id="UP000654370">
    <property type="component" value="Unassembled WGS sequence"/>
</dbReference>
<feature type="domain" description="Polysaccharide lyase 14" evidence="2">
    <location>
        <begin position="63"/>
        <end position="275"/>
    </location>
</feature>
<feature type="chain" id="PRO_5034107393" description="Polysaccharide lyase 14 domain-containing protein" evidence="1">
    <location>
        <begin position="20"/>
        <end position="280"/>
    </location>
</feature>
<dbReference type="EMBL" id="JAEPQZ010000003">
    <property type="protein sequence ID" value="KAG2183131.1"/>
    <property type="molecule type" value="Genomic_DNA"/>
</dbReference>
<keyword evidence="4" id="KW-1185">Reference proteome</keyword>
<name>A0A8H7PZR2_MORIS</name>
<protein>
    <recommendedName>
        <fullName evidence="2">Polysaccharide lyase 14 domain-containing protein</fullName>
    </recommendedName>
</protein>
<comment type="caution">
    <text evidence="3">The sequence shown here is derived from an EMBL/GenBank/DDBJ whole genome shotgun (WGS) entry which is preliminary data.</text>
</comment>
<dbReference type="PANTHER" id="PTHR40124">
    <property type="match status" value="1"/>
</dbReference>
<sequence>MYLSTLLPVFLIVIQLASAASDWSFANWNGYTSTSWSKKWNVVQWSYPHNMNDVAIVSDPVSKQDKVLRILYPKGSYNPSGTKIGGAGFYAKPMDIPADTRTITLTYQVLFPLGFDFKRVNCVLGGKLPGLYGGHSGCSGGNSATTCFSTRLMWRKSGGGEMYAYMPKNEQVKSLCNTKEVVCNQEYGYSLGRDSFSWKTGKWNTITQTINLNTVGKQDGSATVQYNGQTVFSVESLVYRMSQYTVAGIDFETFFGGSTAQWATPKSQYAYFKGFKLSYQ</sequence>
<gene>
    <name evidence="3" type="ORF">INT43_006126</name>
</gene>
<proteinExistence type="predicted"/>
<dbReference type="OrthoDB" id="10069995at2759"/>
<evidence type="ECO:0000256" key="1">
    <source>
        <dbReference type="SAM" id="SignalP"/>
    </source>
</evidence>
<dbReference type="Gene3D" id="2.60.120.200">
    <property type="match status" value="1"/>
</dbReference>
<dbReference type="PANTHER" id="PTHR40124:SF1">
    <property type="entry name" value="DISAGGREGATASE RELATED REPEAT PROTEIN"/>
    <property type="match status" value="1"/>
</dbReference>
<evidence type="ECO:0000259" key="2">
    <source>
        <dbReference type="Pfam" id="PF21294"/>
    </source>
</evidence>
<reference evidence="3" key="1">
    <citation type="submission" date="2020-12" db="EMBL/GenBank/DDBJ databases">
        <title>Metabolic potential, ecology and presence of endohyphal bacteria is reflected in genomic diversity of Mucoromycotina.</title>
        <authorList>
            <person name="Muszewska A."/>
            <person name="Okrasinska A."/>
            <person name="Steczkiewicz K."/>
            <person name="Drgas O."/>
            <person name="Orlowska M."/>
            <person name="Perlinska-Lenart U."/>
            <person name="Aleksandrzak-Piekarczyk T."/>
            <person name="Szatraj K."/>
            <person name="Zielenkiewicz U."/>
            <person name="Pilsyk S."/>
            <person name="Malc E."/>
            <person name="Mieczkowski P."/>
            <person name="Kruszewska J.S."/>
            <person name="Biernat P."/>
            <person name="Pawlowska J."/>
        </authorList>
    </citation>
    <scope>NUCLEOTIDE SEQUENCE</scope>
    <source>
        <strain evidence="3">WA0000067209</strain>
    </source>
</reference>